<dbReference type="InterPro" id="IPR025980">
    <property type="entry name" value="ATP-Sase_PUA-like_dom"/>
</dbReference>
<dbReference type="CDD" id="cd00517">
    <property type="entry name" value="ATPS"/>
    <property type="match status" value="1"/>
</dbReference>
<evidence type="ECO:0000313" key="11">
    <source>
        <dbReference type="EMBL" id="SME24928.1"/>
    </source>
</evidence>
<keyword evidence="2 8" id="KW-0808">Transferase</keyword>
<dbReference type="NCBIfam" id="TIGR00339">
    <property type="entry name" value="sopT"/>
    <property type="match status" value="1"/>
</dbReference>
<evidence type="ECO:0000256" key="3">
    <source>
        <dbReference type="ARBA" id="ARBA00022695"/>
    </source>
</evidence>
<dbReference type="InterPro" id="IPR002650">
    <property type="entry name" value="Sulphate_adenylyltransferase"/>
</dbReference>
<sequence>MSTRNELVNLIDETYDVSQIEKEIQLDNIALSDLELLATGGYSPLTGFLGKKDYDSVVETLRLANGSVWSIPITLPVTEEVAESLKAGEEVKLVNSGNVYGVIQIEDIFVPDKEKEALLVYKTTDEAHPGVKKLYERPNVYVGGAIILTKRFENNQFPSYHLDPIETREEFKKRGWKTVVGFQTRNPVHRAHEYIQKSALEIVDGLFLNPLVGETKSDDIPADVRMESYEVLLHNYYPKNRVFLGVFPAAMRYAGPREAIFHALVRKNFGCTHFIVGRDHAGVGDYYGTYEAQEIFTNFTVEELGITPLFFEHSFYCTKCEAMASTKTCPHGKEDHVILSGTKVRELLRNGEVPPSTFSRKEVVEVLIKGLKKEVVTE</sequence>
<dbReference type="EMBL" id="FWZD01000059">
    <property type="protein sequence ID" value="SME24928.1"/>
    <property type="molecule type" value="Genomic_DNA"/>
</dbReference>
<comment type="catalytic activity">
    <reaction evidence="7 8">
        <text>sulfate + ATP + H(+) = adenosine 5'-phosphosulfate + diphosphate</text>
        <dbReference type="Rhea" id="RHEA:18133"/>
        <dbReference type="ChEBI" id="CHEBI:15378"/>
        <dbReference type="ChEBI" id="CHEBI:16189"/>
        <dbReference type="ChEBI" id="CHEBI:30616"/>
        <dbReference type="ChEBI" id="CHEBI:33019"/>
        <dbReference type="ChEBI" id="CHEBI:58243"/>
        <dbReference type="EC" id="2.7.7.4"/>
    </reaction>
</comment>
<keyword evidence="3 8" id="KW-0548">Nucleotidyltransferase</keyword>
<evidence type="ECO:0000256" key="5">
    <source>
        <dbReference type="ARBA" id="ARBA00022840"/>
    </source>
</evidence>
<comment type="similarity">
    <text evidence="6 8">Belongs to the sulfate adenylyltransferase family.</text>
</comment>
<evidence type="ECO:0000259" key="9">
    <source>
        <dbReference type="Pfam" id="PF01747"/>
    </source>
</evidence>
<proteinExistence type="inferred from homology"/>
<name>A0A1Y6A831_9BACI</name>
<dbReference type="InterPro" id="IPR014729">
    <property type="entry name" value="Rossmann-like_a/b/a_fold"/>
</dbReference>
<gene>
    <name evidence="8 11" type="primary">sat</name>
    <name evidence="11" type="ORF">BACERE00185_03641</name>
</gene>
<dbReference type="Gene3D" id="3.40.50.620">
    <property type="entry name" value="HUPs"/>
    <property type="match status" value="1"/>
</dbReference>
<dbReference type="GO" id="GO:0000103">
    <property type="term" value="P:sulfate assimilation"/>
    <property type="evidence" value="ECO:0007669"/>
    <property type="project" value="UniProtKB-UniRule"/>
</dbReference>
<dbReference type="InterPro" id="IPR015947">
    <property type="entry name" value="PUA-like_sf"/>
</dbReference>
<dbReference type="AlphaFoldDB" id="A0A1Y6A831"/>
<dbReference type="GO" id="GO:0005524">
    <property type="term" value="F:ATP binding"/>
    <property type="evidence" value="ECO:0007669"/>
    <property type="project" value="UniProtKB-KW"/>
</dbReference>
<organism evidence="11 12">
    <name type="scientific">Bacillus mobilis</name>
    <dbReference type="NCBI Taxonomy" id="2026190"/>
    <lineage>
        <taxon>Bacteria</taxon>
        <taxon>Bacillati</taxon>
        <taxon>Bacillota</taxon>
        <taxon>Bacilli</taxon>
        <taxon>Bacillales</taxon>
        <taxon>Bacillaceae</taxon>
        <taxon>Bacillus</taxon>
        <taxon>Bacillus cereus group</taxon>
    </lineage>
</organism>
<dbReference type="Gene3D" id="3.10.400.10">
    <property type="entry name" value="Sulfate adenylyltransferase"/>
    <property type="match status" value="1"/>
</dbReference>
<dbReference type="InterPro" id="IPR024951">
    <property type="entry name" value="Sulfurylase_cat_dom"/>
</dbReference>
<dbReference type="InterPro" id="IPR020792">
    <property type="entry name" value="SO4_adenylyltransferase_pro"/>
</dbReference>
<dbReference type="PANTHER" id="PTHR43509:SF1">
    <property type="entry name" value="SULFATE ADENYLYLTRANSFERASE"/>
    <property type="match status" value="1"/>
</dbReference>
<evidence type="ECO:0000256" key="6">
    <source>
        <dbReference type="ARBA" id="ARBA00037980"/>
    </source>
</evidence>
<dbReference type="PANTHER" id="PTHR43509">
    <property type="match status" value="1"/>
</dbReference>
<dbReference type="Proteomes" id="UP000194439">
    <property type="component" value="Unassembled WGS sequence"/>
</dbReference>
<dbReference type="SUPFAM" id="SSF52374">
    <property type="entry name" value="Nucleotidylyl transferase"/>
    <property type="match status" value="1"/>
</dbReference>
<evidence type="ECO:0000259" key="10">
    <source>
        <dbReference type="Pfam" id="PF14306"/>
    </source>
</evidence>
<dbReference type="UniPathway" id="UPA00140">
    <property type="reaction ID" value="UER00204"/>
</dbReference>
<keyword evidence="5 8" id="KW-0067">ATP-binding</keyword>
<evidence type="ECO:0000313" key="12">
    <source>
        <dbReference type="Proteomes" id="UP000194439"/>
    </source>
</evidence>
<feature type="domain" description="ATP-sulfurylase PUA-like" evidence="10">
    <location>
        <begin position="9"/>
        <end position="150"/>
    </location>
</feature>
<feature type="domain" description="Sulphate adenylyltransferase catalytic" evidence="9">
    <location>
        <begin position="159"/>
        <end position="369"/>
    </location>
</feature>
<keyword evidence="4 8" id="KW-0547">Nucleotide-binding</keyword>
<dbReference type="RefSeq" id="WP_088029044.1">
    <property type="nucleotide sequence ID" value="NZ_FWZD01000059.1"/>
</dbReference>
<protein>
    <recommendedName>
        <fullName evidence="8">Sulfate adenylyltransferase</fullName>
        <ecNumber evidence="8">2.7.7.4</ecNumber>
    </recommendedName>
    <alternativeName>
        <fullName evidence="8">ATP-sulfurylase</fullName>
    </alternativeName>
    <alternativeName>
        <fullName evidence="8">Sulfate adenylate transferase</fullName>
        <shortName evidence="8">SAT</shortName>
    </alternativeName>
</protein>
<evidence type="ECO:0000256" key="1">
    <source>
        <dbReference type="ARBA" id="ARBA00005048"/>
    </source>
</evidence>
<dbReference type="GO" id="GO:0004781">
    <property type="term" value="F:sulfate adenylyltransferase (ATP) activity"/>
    <property type="evidence" value="ECO:0007669"/>
    <property type="project" value="UniProtKB-UniRule"/>
</dbReference>
<evidence type="ECO:0000256" key="2">
    <source>
        <dbReference type="ARBA" id="ARBA00022679"/>
    </source>
</evidence>
<evidence type="ECO:0000256" key="8">
    <source>
        <dbReference type="HAMAP-Rule" id="MF_00066"/>
    </source>
</evidence>
<dbReference type="SUPFAM" id="SSF88697">
    <property type="entry name" value="PUA domain-like"/>
    <property type="match status" value="1"/>
</dbReference>
<dbReference type="EC" id="2.7.7.4" evidence="8"/>
<evidence type="ECO:0000256" key="4">
    <source>
        <dbReference type="ARBA" id="ARBA00022741"/>
    </source>
</evidence>
<dbReference type="GO" id="GO:0070814">
    <property type="term" value="P:hydrogen sulfide biosynthetic process"/>
    <property type="evidence" value="ECO:0007669"/>
    <property type="project" value="UniProtKB-UniRule"/>
</dbReference>
<dbReference type="Pfam" id="PF14306">
    <property type="entry name" value="PUA_2"/>
    <property type="match status" value="1"/>
</dbReference>
<evidence type="ECO:0000256" key="7">
    <source>
        <dbReference type="ARBA" id="ARBA00049370"/>
    </source>
</evidence>
<dbReference type="NCBIfam" id="NF003166">
    <property type="entry name" value="PRK04149.1"/>
    <property type="match status" value="1"/>
</dbReference>
<reference evidence="12" key="1">
    <citation type="submission" date="2017-04" db="EMBL/GenBank/DDBJ databases">
        <authorList>
            <person name="Criscuolo A."/>
        </authorList>
    </citation>
    <scope>NUCLEOTIDE SEQUENCE [LARGE SCALE GENOMIC DNA]</scope>
</reference>
<comment type="pathway">
    <text evidence="1 8">Sulfur metabolism; hydrogen sulfide biosynthesis; sulfite from sulfate: step 1/3.</text>
</comment>
<dbReference type="HAMAP" id="MF_00066">
    <property type="entry name" value="Sulf_adenylyltr"/>
    <property type="match status" value="1"/>
</dbReference>
<dbReference type="Pfam" id="PF01747">
    <property type="entry name" value="ATP-sulfurylase"/>
    <property type="match status" value="1"/>
</dbReference>
<accession>A0A1Y6A831</accession>